<gene>
    <name evidence="2" type="ORF">N657DRAFT_23684</name>
</gene>
<feature type="region of interest" description="Disordered" evidence="1">
    <location>
        <begin position="146"/>
        <end position="170"/>
    </location>
</feature>
<dbReference type="GeneID" id="87823122"/>
<evidence type="ECO:0000313" key="3">
    <source>
        <dbReference type="Proteomes" id="UP001302602"/>
    </source>
</evidence>
<keyword evidence="3" id="KW-1185">Reference proteome</keyword>
<reference evidence="2" key="2">
    <citation type="submission" date="2023-05" db="EMBL/GenBank/DDBJ databases">
        <authorList>
            <consortium name="Lawrence Berkeley National Laboratory"/>
            <person name="Steindorff A."/>
            <person name="Hensen N."/>
            <person name="Bonometti L."/>
            <person name="Westerberg I."/>
            <person name="Brannstrom I.O."/>
            <person name="Guillou S."/>
            <person name="Cros-Aarteil S."/>
            <person name="Calhoun S."/>
            <person name="Haridas S."/>
            <person name="Kuo A."/>
            <person name="Mondo S."/>
            <person name="Pangilinan J."/>
            <person name="Riley R."/>
            <person name="Labutti K."/>
            <person name="Andreopoulos B."/>
            <person name="Lipzen A."/>
            <person name="Chen C."/>
            <person name="Yanf M."/>
            <person name="Daum C."/>
            <person name="Ng V."/>
            <person name="Clum A."/>
            <person name="Ohm R."/>
            <person name="Martin F."/>
            <person name="Silar P."/>
            <person name="Natvig D."/>
            <person name="Lalanne C."/>
            <person name="Gautier V."/>
            <person name="Ament-Velasquez S.L."/>
            <person name="Kruys A."/>
            <person name="Hutchinson M.I."/>
            <person name="Powell A.J."/>
            <person name="Barry K."/>
            <person name="Miller A.N."/>
            <person name="Grigoriev I.V."/>
            <person name="Debuchy R."/>
            <person name="Gladieux P."/>
            <person name="Thoren M.H."/>
            <person name="Johannesson H."/>
        </authorList>
    </citation>
    <scope>NUCLEOTIDE SEQUENCE</scope>
    <source>
        <strain evidence="2">CBS 731.68</strain>
    </source>
</reference>
<dbReference type="EMBL" id="MU853223">
    <property type="protein sequence ID" value="KAK4128462.1"/>
    <property type="molecule type" value="Genomic_DNA"/>
</dbReference>
<feature type="compositionally biased region" description="Basic and acidic residues" evidence="1">
    <location>
        <begin position="157"/>
        <end position="170"/>
    </location>
</feature>
<comment type="caution">
    <text evidence="2">The sequence shown here is derived from an EMBL/GenBank/DDBJ whole genome shotgun (WGS) entry which is preliminary data.</text>
</comment>
<name>A0AAN6U8K6_9PEZI</name>
<organism evidence="2 3">
    <name type="scientific">Parathielavia appendiculata</name>
    <dbReference type="NCBI Taxonomy" id="2587402"/>
    <lineage>
        <taxon>Eukaryota</taxon>
        <taxon>Fungi</taxon>
        <taxon>Dikarya</taxon>
        <taxon>Ascomycota</taxon>
        <taxon>Pezizomycotina</taxon>
        <taxon>Sordariomycetes</taxon>
        <taxon>Sordariomycetidae</taxon>
        <taxon>Sordariales</taxon>
        <taxon>Chaetomiaceae</taxon>
        <taxon>Parathielavia</taxon>
    </lineage>
</organism>
<proteinExistence type="predicted"/>
<reference evidence="2" key="1">
    <citation type="journal article" date="2023" name="Mol. Phylogenet. Evol.">
        <title>Genome-scale phylogeny and comparative genomics of the fungal order Sordariales.</title>
        <authorList>
            <person name="Hensen N."/>
            <person name="Bonometti L."/>
            <person name="Westerberg I."/>
            <person name="Brannstrom I.O."/>
            <person name="Guillou S."/>
            <person name="Cros-Aarteil S."/>
            <person name="Calhoun S."/>
            <person name="Haridas S."/>
            <person name="Kuo A."/>
            <person name="Mondo S."/>
            <person name="Pangilinan J."/>
            <person name="Riley R."/>
            <person name="LaButti K."/>
            <person name="Andreopoulos B."/>
            <person name="Lipzen A."/>
            <person name="Chen C."/>
            <person name="Yan M."/>
            <person name="Daum C."/>
            <person name="Ng V."/>
            <person name="Clum A."/>
            <person name="Steindorff A."/>
            <person name="Ohm R.A."/>
            <person name="Martin F."/>
            <person name="Silar P."/>
            <person name="Natvig D.O."/>
            <person name="Lalanne C."/>
            <person name="Gautier V."/>
            <person name="Ament-Velasquez S.L."/>
            <person name="Kruys A."/>
            <person name="Hutchinson M.I."/>
            <person name="Powell A.J."/>
            <person name="Barry K."/>
            <person name="Miller A.N."/>
            <person name="Grigoriev I.V."/>
            <person name="Debuchy R."/>
            <person name="Gladieux P."/>
            <person name="Hiltunen Thoren M."/>
            <person name="Johannesson H."/>
        </authorList>
    </citation>
    <scope>NUCLEOTIDE SEQUENCE</scope>
    <source>
        <strain evidence="2">CBS 731.68</strain>
    </source>
</reference>
<dbReference type="Proteomes" id="UP001302602">
    <property type="component" value="Unassembled WGS sequence"/>
</dbReference>
<evidence type="ECO:0000313" key="2">
    <source>
        <dbReference type="EMBL" id="KAK4128462.1"/>
    </source>
</evidence>
<dbReference type="AlphaFoldDB" id="A0AAN6U8K6"/>
<sequence length="170" mass="19372">MSLPVANRALFRRMSLAFTGIFTFLVSVTRRPQSTDITRGSQLNIRSMSIGRGQAEEVLIRARGCLGRRISTLRSKRSSIQCPGSVFFRSDISALWHPDVRRTRLSMGYGPRRLCNARLNAVPLHLLPLRQENTSQEQIRDLHMNSVGARQAGTWEDPSRTRPDDRDRRV</sequence>
<evidence type="ECO:0000256" key="1">
    <source>
        <dbReference type="SAM" id="MobiDB-lite"/>
    </source>
</evidence>
<dbReference type="RefSeq" id="XP_062652233.1">
    <property type="nucleotide sequence ID" value="XM_062786356.1"/>
</dbReference>
<protein>
    <submittedName>
        <fullName evidence="2">Uncharacterized protein</fullName>
    </submittedName>
</protein>
<accession>A0AAN6U8K6</accession>